<keyword evidence="2 6" id="KW-0560">Oxidoreductase</keyword>
<feature type="domain" description="3-hydroxyisobutyrate dehydrogenase-like NAD-binding" evidence="5">
    <location>
        <begin position="164"/>
        <end position="284"/>
    </location>
</feature>
<dbReference type="Gene3D" id="3.40.50.720">
    <property type="entry name" value="NAD(P)-binding Rossmann-like Domain"/>
    <property type="match status" value="1"/>
</dbReference>
<dbReference type="EMBL" id="CP131913">
    <property type="protein sequence ID" value="WLI72784.1"/>
    <property type="molecule type" value="Genomic_DNA"/>
</dbReference>
<dbReference type="InterPro" id="IPR006398">
    <property type="entry name" value="Tartro_sem_red"/>
</dbReference>
<gene>
    <name evidence="6" type="ORF">B6N23_13605</name>
</gene>
<keyword evidence="3" id="KW-0520">NAD</keyword>
<dbReference type="EC" id="1.1.1.60" evidence="6"/>
<evidence type="ECO:0000313" key="7">
    <source>
        <dbReference type="Proteomes" id="UP001235344"/>
    </source>
</evidence>
<dbReference type="Gene3D" id="1.10.1040.10">
    <property type="entry name" value="N-(1-d-carboxylethyl)-l-norvaline Dehydrogenase, domain 2"/>
    <property type="match status" value="1"/>
</dbReference>
<dbReference type="InterPro" id="IPR036291">
    <property type="entry name" value="NAD(P)-bd_dom_sf"/>
</dbReference>
<dbReference type="InterPro" id="IPR013328">
    <property type="entry name" value="6PGD_dom2"/>
</dbReference>
<dbReference type="PANTHER" id="PTHR43060:SF15">
    <property type="entry name" value="3-HYDROXYISOBUTYRATE DEHYDROGENASE-LIKE 1, MITOCHONDRIAL-RELATED"/>
    <property type="match status" value="1"/>
</dbReference>
<accession>A0ABY9H2Z7</accession>
<sequence>MSKIGFIGLGIMGRPMAGHLLDAGHEVVTVRRGTLDATLAEKGLRELDSPAAVAAEAEVIITMVPDTPDVEEVLFGEGGVIEGLKPGTLVIDMSSIAPIATQGFARRIHEAGGEYVDAPVSGGEGGAINAALTIMVGATDEGFERARPILEVMGKTITHIGGHGAGQTCKGANQIVVALTIEAVAEGLLFASKAGADVAKVRESLLGGLAQSKILDVHGARMIERTFDPGFRIRLHQKDLNLALEGARSLDLALPGTANAQQLFQACAALGGGDWDHAGILRALEALAGHEVGQSPANPA</sequence>
<comment type="similarity">
    <text evidence="1">Belongs to the HIBADH-related family.</text>
</comment>
<protein>
    <submittedName>
        <fullName evidence="6">2-hydroxy-3-oxopropionate reductase</fullName>
        <ecNumber evidence="6">1.1.1.60</ecNumber>
    </submittedName>
</protein>
<dbReference type="Pfam" id="PF14833">
    <property type="entry name" value="NAD_binding_11"/>
    <property type="match status" value="1"/>
</dbReference>
<dbReference type="PANTHER" id="PTHR43060">
    <property type="entry name" value="3-HYDROXYISOBUTYRATE DEHYDROGENASE-LIKE 1, MITOCHONDRIAL-RELATED"/>
    <property type="match status" value="1"/>
</dbReference>
<evidence type="ECO:0000259" key="5">
    <source>
        <dbReference type="Pfam" id="PF14833"/>
    </source>
</evidence>
<proteinExistence type="inferred from homology"/>
<dbReference type="PROSITE" id="PS00895">
    <property type="entry name" value="3_HYDROXYISOBUT_DH"/>
    <property type="match status" value="1"/>
</dbReference>
<organism evidence="6 7">
    <name type="scientific">Halomonas alkalicola</name>
    <dbReference type="NCBI Taxonomy" id="1930622"/>
    <lineage>
        <taxon>Bacteria</taxon>
        <taxon>Pseudomonadati</taxon>
        <taxon>Pseudomonadota</taxon>
        <taxon>Gammaproteobacteria</taxon>
        <taxon>Oceanospirillales</taxon>
        <taxon>Halomonadaceae</taxon>
        <taxon>Halomonas</taxon>
    </lineage>
</organism>
<evidence type="ECO:0000259" key="4">
    <source>
        <dbReference type="Pfam" id="PF03446"/>
    </source>
</evidence>
<dbReference type="InterPro" id="IPR006115">
    <property type="entry name" value="6PGDH_NADP-bd"/>
</dbReference>
<reference evidence="6 7" key="1">
    <citation type="submission" date="2023-08" db="EMBL/GenBank/DDBJ databases">
        <title>Transcriptome Analysis of Halomonas alkalicola CICC 11012s to Identify the Genes Involved in Alkaline Tolerances.</title>
        <authorList>
            <person name="Zhai L."/>
        </authorList>
    </citation>
    <scope>NUCLEOTIDE SEQUENCE [LARGE SCALE GENOMIC DNA]</scope>
    <source>
        <strain evidence="6 7">CICC 11012s</strain>
    </source>
</reference>
<dbReference type="GO" id="GO:0008679">
    <property type="term" value="F:2-hydroxy-3-oxopropionate reductase activity"/>
    <property type="evidence" value="ECO:0007669"/>
    <property type="project" value="UniProtKB-EC"/>
</dbReference>
<name>A0ABY9H2Z7_9GAMM</name>
<dbReference type="NCBIfam" id="TIGR01505">
    <property type="entry name" value="tartro_sem_red"/>
    <property type="match status" value="1"/>
</dbReference>
<evidence type="ECO:0000256" key="2">
    <source>
        <dbReference type="ARBA" id="ARBA00023002"/>
    </source>
</evidence>
<dbReference type="Pfam" id="PF03446">
    <property type="entry name" value="NAD_binding_2"/>
    <property type="match status" value="1"/>
</dbReference>
<dbReference type="InterPro" id="IPR029154">
    <property type="entry name" value="HIBADH-like_NADP-bd"/>
</dbReference>
<dbReference type="InterPro" id="IPR002204">
    <property type="entry name" value="3-OH-isobutyrate_DH-rel_CS"/>
</dbReference>
<dbReference type="SUPFAM" id="SSF51735">
    <property type="entry name" value="NAD(P)-binding Rossmann-fold domains"/>
    <property type="match status" value="1"/>
</dbReference>
<evidence type="ECO:0000313" key="6">
    <source>
        <dbReference type="EMBL" id="WLI72784.1"/>
    </source>
</evidence>
<dbReference type="InterPro" id="IPR015815">
    <property type="entry name" value="HIBADH-related"/>
</dbReference>
<dbReference type="PIRSF" id="PIRSF000103">
    <property type="entry name" value="HIBADH"/>
    <property type="match status" value="1"/>
</dbReference>
<evidence type="ECO:0000256" key="1">
    <source>
        <dbReference type="ARBA" id="ARBA00009080"/>
    </source>
</evidence>
<keyword evidence="7" id="KW-1185">Reference proteome</keyword>
<evidence type="ECO:0000256" key="3">
    <source>
        <dbReference type="ARBA" id="ARBA00023027"/>
    </source>
</evidence>
<dbReference type="Proteomes" id="UP001235344">
    <property type="component" value="Chromosome"/>
</dbReference>
<dbReference type="InterPro" id="IPR008927">
    <property type="entry name" value="6-PGluconate_DH-like_C_sf"/>
</dbReference>
<feature type="domain" description="6-phosphogluconate dehydrogenase NADP-binding" evidence="4">
    <location>
        <begin position="3"/>
        <end position="161"/>
    </location>
</feature>
<dbReference type="SUPFAM" id="SSF48179">
    <property type="entry name" value="6-phosphogluconate dehydrogenase C-terminal domain-like"/>
    <property type="match status" value="1"/>
</dbReference>